<proteinExistence type="predicted"/>
<dbReference type="eggNOG" id="COG5465">
    <property type="taxonomic scope" value="Bacteria"/>
</dbReference>
<dbReference type="KEGG" id="atm:ANT_27220"/>
<reference evidence="1 2" key="1">
    <citation type="submission" date="2010-12" db="EMBL/GenBank/DDBJ databases">
        <title>Whole genome sequence of Anaerolinea thermophila UNI-1.</title>
        <authorList>
            <person name="Narita-Yamada S."/>
            <person name="Kishi E."/>
            <person name="Watanabe Y."/>
            <person name="Takasaki K."/>
            <person name="Ankai A."/>
            <person name="Oguchi A."/>
            <person name="Fukui S."/>
            <person name="Takahashi M."/>
            <person name="Yashiro I."/>
            <person name="Hosoyama A."/>
            <person name="Sekiguchi Y."/>
            <person name="Hanada S."/>
            <person name="Fujita N."/>
        </authorList>
    </citation>
    <scope>NUCLEOTIDE SEQUENCE [LARGE SCALE GENOMIC DNA]</scope>
    <source>
        <strain evidence="2">DSM 14523 / JCM 11388 / NBRC 100420 / UNI-1</strain>
    </source>
</reference>
<dbReference type="OrthoDB" id="5192220at2"/>
<dbReference type="InParanoid" id="E8N0J9"/>
<dbReference type="RefSeq" id="WP_013561100.1">
    <property type="nucleotide sequence ID" value="NC_014960.1"/>
</dbReference>
<dbReference type="InterPro" id="IPR019660">
    <property type="entry name" value="Put_sensory_transdc_reg_YbjN"/>
</dbReference>
<dbReference type="EMBL" id="AP012029">
    <property type="protein sequence ID" value="BAJ64748.1"/>
    <property type="molecule type" value="Genomic_DNA"/>
</dbReference>
<sequence length="150" mass="17477">MKTILSVLEDFFQNDDWNYVRLEDTTILNTAFQGQNGRYECFAQAREQQHQCVFYSVSPLKVPPEKRHVVMEFITRANYGMVVGNFELDLSDGEVRYKTSLDVEDVDFTPTMVRNLVYPNLLIMDRYFPGVMRVVYGGLTAEEAIQEIER</sequence>
<protein>
    <recommendedName>
        <fullName evidence="3">YbjN domain-containing protein</fullName>
    </recommendedName>
</protein>
<name>E8N0J9_ANATU</name>
<evidence type="ECO:0008006" key="3">
    <source>
        <dbReference type="Google" id="ProtNLM"/>
    </source>
</evidence>
<organism evidence="1 2">
    <name type="scientific">Anaerolinea thermophila (strain DSM 14523 / JCM 11388 / NBRC 100420 / UNI-1)</name>
    <dbReference type="NCBI Taxonomy" id="926569"/>
    <lineage>
        <taxon>Bacteria</taxon>
        <taxon>Bacillati</taxon>
        <taxon>Chloroflexota</taxon>
        <taxon>Anaerolineae</taxon>
        <taxon>Anaerolineales</taxon>
        <taxon>Anaerolineaceae</taxon>
        <taxon>Anaerolinea</taxon>
    </lineage>
</organism>
<keyword evidence="2" id="KW-1185">Reference proteome</keyword>
<dbReference type="AlphaFoldDB" id="E8N0J9"/>
<accession>E8N0J9</accession>
<dbReference type="Pfam" id="PF10722">
    <property type="entry name" value="YbjN"/>
    <property type="match status" value="1"/>
</dbReference>
<dbReference type="CDD" id="cd17033">
    <property type="entry name" value="DR1245-like"/>
    <property type="match status" value="1"/>
</dbReference>
<gene>
    <name evidence="1" type="ordered locus">ANT_27220</name>
</gene>
<dbReference type="Proteomes" id="UP000008922">
    <property type="component" value="Chromosome"/>
</dbReference>
<evidence type="ECO:0000313" key="1">
    <source>
        <dbReference type="EMBL" id="BAJ64748.1"/>
    </source>
</evidence>
<evidence type="ECO:0000313" key="2">
    <source>
        <dbReference type="Proteomes" id="UP000008922"/>
    </source>
</evidence>
<dbReference type="HOGENOM" id="CLU_118111_0_0_0"/>
<dbReference type="STRING" id="926569.ANT_27220"/>